<comment type="caution">
    <text evidence="4">The sequence shown here is derived from an EMBL/GenBank/DDBJ whole genome shotgun (WGS) entry which is preliminary data.</text>
</comment>
<feature type="domain" description="Spen paralogue and orthologue SPOC C-terminal" evidence="2">
    <location>
        <begin position="333"/>
        <end position="450"/>
    </location>
</feature>
<dbReference type="Pfam" id="PF12509">
    <property type="entry name" value="DUF3715"/>
    <property type="match status" value="1"/>
</dbReference>
<feature type="compositionally biased region" description="Low complexity" evidence="1">
    <location>
        <begin position="2355"/>
        <end position="2378"/>
    </location>
</feature>
<feature type="region of interest" description="Disordered" evidence="1">
    <location>
        <begin position="1400"/>
        <end position="1433"/>
    </location>
</feature>
<feature type="compositionally biased region" description="Basic and acidic residues" evidence="1">
    <location>
        <begin position="996"/>
        <end position="1031"/>
    </location>
</feature>
<feature type="compositionally biased region" description="Basic and acidic residues" evidence="1">
    <location>
        <begin position="1751"/>
        <end position="1770"/>
    </location>
</feature>
<feature type="compositionally biased region" description="Polar residues" evidence="1">
    <location>
        <begin position="1076"/>
        <end position="1089"/>
    </location>
</feature>
<feature type="region of interest" description="Disordered" evidence="1">
    <location>
        <begin position="1811"/>
        <end position="1846"/>
    </location>
</feature>
<proteinExistence type="predicted"/>
<feature type="compositionally biased region" description="Basic and acidic residues" evidence="1">
    <location>
        <begin position="1118"/>
        <end position="1128"/>
    </location>
</feature>
<evidence type="ECO:0000259" key="2">
    <source>
        <dbReference type="Pfam" id="PF07744"/>
    </source>
</evidence>
<feature type="region of interest" description="Disordered" evidence="1">
    <location>
        <begin position="1558"/>
        <end position="1639"/>
    </location>
</feature>
<evidence type="ECO:0008006" key="6">
    <source>
        <dbReference type="Google" id="ProtNLM"/>
    </source>
</evidence>
<feature type="compositionally biased region" description="Polar residues" evidence="1">
    <location>
        <begin position="761"/>
        <end position="770"/>
    </location>
</feature>
<evidence type="ECO:0000259" key="3">
    <source>
        <dbReference type="Pfam" id="PF12509"/>
    </source>
</evidence>
<feature type="compositionally biased region" description="Low complexity" evidence="1">
    <location>
        <begin position="1419"/>
        <end position="1432"/>
    </location>
</feature>
<feature type="compositionally biased region" description="Basic and acidic residues" evidence="1">
    <location>
        <begin position="1166"/>
        <end position="1197"/>
    </location>
</feature>
<feature type="region of interest" description="Disordered" evidence="1">
    <location>
        <begin position="1655"/>
        <end position="1782"/>
    </location>
</feature>
<gene>
    <name evidence="4" type="ORF">KP79_PYT11793</name>
</gene>
<feature type="compositionally biased region" description="Pro residues" evidence="1">
    <location>
        <begin position="641"/>
        <end position="651"/>
    </location>
</feature>
<dbReference type="PANTHER" id="PTHR16207">
    <property type="entry name" value="SET DOMAIN-CONTAINING PROTEIN"/>
    <property type="match status" value="1"/>
</dbReference>
<feature type="compositionally biased region" description="Polar residues" evidence="1">
    <location>
        <begin position="1716"/>
        <end position="1734"/>
    </location>
</feature>
<feature type="compositionally biased region" description="Low complexity" evidence="1">
    <location>
        <begin position="2261"/>
        <end position="2270"/>
    </location>
</feature>
<feature type="compositionally biased region" description="Low complexity" evidence="1">
    <location>
        <begin position="2070"/>
        <end position="2087"/>
    </location>
</feature>
<organism evidence="4 5">
    <name type="scientific">Mizuhopecten yessoensis</name>
    <name type="common">Japanese scallop</name>
    <name type="synonym">Patinopecten yessoensis</name>
    <dbReference type="NCBI Taxonomy" id="6573"/>
    <lineage>
        <taxon>Eukaryota</taxon>
        <taxon>Metazoa</taxon>
        <taxon>Spiralia</taxon>
        <taxon>Lophotrochozoa</taxon>
        <taxon>Mollusca</taxon>
        <taxon>Bivalvia</taxon>
        <taxon>Autobranchia</taxon>
        <taxon>Pteriomorphia</taxon>
        <taxon>Pectinida</taxon>
        <taxon>Pectinoidea</taxon>
        <taxon>Pectinidae</taxon>
        <taxon>Mizuhopecten</taxon>
    </lineage>
</organism>
<dbReference type="InterPro" id="IPR022188">
    <property type="entry name" value="TASOR_DUF3715"/>
</dbReference>
<feature type="domain" description="TASOR pseudo-PARP" evidence="3">
    <location>
        <begin position="142"/>
        <end position="289"/>
    </location>
</feature>
<feature type="compositionally biased region" description="Basic and acidic residues" evidence="1">
    <location>
        <begin position="1301"/>
        <end position="1320"/>
    </location>
</feature>
<feature type="region of interest" description="Disordered" evidence="1">
    <location>
        <begin position="710"/>
        <end position="828"/>
    </location>
</feature>
<feature type="compositionally biased region" description="Low complexity" evidence="1">
    <location>
        <begin position="1134"/>
        <end position="1143"/>
    </location>
</feature>
<dbReference type="Proteomes" id="UP000242188">
    <property type="component" value="Unassembled WGS sequence"/>
</dbReference>
<feature type="region of interest" description="Disordered" evidence="1">
    <location>
        <begin position="1298"/>
        <end position="1382"/>
    </location>
</feature>
<feature type="compositionally biased region" description="Low complexity" evidence="1">
    <location>
        <begin position="2465"/>
        <end position="2690"/>
    </location>
</feature>
<feature type="compositionally biased region" description="Basic and acidic residues" evidence="1">
    <location>
        <begin position="1040"/>
        <end position="1065"/>
    </location>
</feature>
<accession>A0A210PS63</accession>
<keyword evidence="5" id="KW-1185">Reference proteome</keyword>
<feature type="region of interest" description="Disordered" evidence="1">
    <location>
        <begin position="641"/>
        <end position="662"/>
    </location>
</feature>
<feature type="region of interest" description="Disordered" evidence="1">
    <location>
        <begin position="2174"/>
        <end position="2208"/>
    </location>
</feature>
<feature type="compositionally biased region" description="Basic and acidic residues" evidence="1">
    <location>
        <begin position="810"/>
        <end position="823"/>
    </location>
</feature>
<dbReference type="Pfam" id="PF07744">
    <property type="entry name" value="SPOC"/>
    <property type="match status" value="1"/>
</dbReference>
<dbReference type="EMBL" id="NEDP02005531">
    <property type="protein sequence ID" value="OWF39335.1"/>
    <property type="molecule type" value="Genomic_DNA"/>
</dbReference>
<name>A0A210PS63_MIZYE</name>
<feature type="region of interest" description="Disordered" evidence="1">
    <location>
        <begin position="983"/>
        <end position="1205"/>
    </location>
</feature>
<dbReference type="PANTHER" id="PTHR16207:SF11">
    <property type="entry name" value="SET DOMAIN-CONTAINING PROTEIN"/>
    <property type="match status" value="1"/>
</dbReference>
<feature type="region of interest" description="Disordered" evidence="1">
    <location>
        <begin position="675"/>
        <end position="694"/>
    </location>
</feature>
<feature type="region of interest" description="Disordered" evidence="1">
    <location>
        <begin position="51"/>
        <end position="72"/>
    </location>
</feature>
<feature type="region of interest" description="Disordered" evidence="1">
    <location>
        <begin position="1996"/>
        <end position="2021"/>
    </location>
</feature>
<feature type="compositionally biased region" description="Basic and acidic residues" evidence="1">
    <location>
        <begin position="2440"/>
        <end position="2453"/>
    </location>
</feature>
<feature type="compositionally biased region" description="Basic and acidic residues" evidence="1">
    <location>
        <begin position="721"/>
        <end position="754"/>
    </location>
</feature>
<dbReference type="GO" id="GO:0045814">
    <property type="term" value="P:negative regulation of gene expression, epigenetic"/>
    <property type="evidence" value="ECO:0007669"/>
    <property type="project" value="InterPro"/>
</dbReference>
<reference evidence="4 5" key="1">
    <citation type="journal article" date="2017" name="Nat. Ecol. Evol.">
        <title>Scallop genome provides insights into evolution of bilaterian karyotype and development.</title>
        <authorList>
            <person name="Wang S."/>
            <person name="Zhang J."/>
            <person name="Jiao W."/>
            <person name="Li J."/>
            <person name="Xun X."/>
            <person name="Sun Y."/>
            <person name="Guo X."/>
            <person name="Huan P."/>
            <person name="Dong B."/>
            <person name="Zhang L."/>
            <person name="Hu X."/>
            <person name="Sun X."/>
            <person name="Wang J."/>
            <person name="Zhao C."/>
            <person name="Wang Y."/>
            <person name="Wang D."/>
            <person name="Huang X."/>
            <person name="Wang R."/>
            <person name="Lv J."/>
            <person name="Li Y."/>
            <person name="Zhang Z."/>
            <person name="Liu B."/>
            <person name="Lu W."/>
            <person name="Hui Y."/>
            <person name="Liang J."/>
            <person name="Zhou Z."/>
            <person name="Hou R."/>
            <person name="Li X."/>
            <person name="Liu Y."/>
            <person name="Li H."/>
            <person name="Ning X."/>
            <person name="Lin Y."/>
            <person name="Zhao L."/>
            <person name="Xing Q."/>
            <person name="Dou J."/>
            <person name="Li Y."/>
            <person name="Mao J."/>
            <person name="Guo H."/>
            <person name="Dou H."/>
            <person name="Li T."/>
            <person name="Mu C."/>
            <person name="Jiang W."/>
            <person name="Fu Q."/>
            <person name="Fu X."/>
            <person name="Miao Y."/>
            <person name="Liu J."/>
            <person name="Yu Q."/>
            <person name="Li R."/>
            <person name="Liao H."/>
            <person name="Li X."/>
            <person name="Kong Y."/>
            <person name="Jiang Z."/>
            <person name="Chourrout D."/>
            <person name="Li R."/>
            <person name="Bao Z."/>
        </authorList>
    </citation>
    <scope>NUCLEOTIDE SEQUENCE [LARGE SCALE GENOMIC DNA]</scope>
    <source>
        <strain evidence="4 5">PY_sf001</strain>
    </source>
</reference>
<feature type="compositionally biased region" description="Low complexity" evidence="1">
    <location>
        <begin position="1656"/>
        <end position="1672"/>
    </location>
</feature>
<feature type="compositionally biased region" description="Low complexity" evidence="1">
    <location>
        <begin position="1351"/>
        <end position="1363"/>
    </location>
</feature>
<feature type="compositionally biased region" description="Low complexity" evidence="1">
    <location>
        <begin position="1239"/>
        <end position="1257"/>
    </location>
</feature>
<dbReference type="OrthoDB" id="5960959at2759"/>
<evidence type="ECO:0000313" key="4">
    <source>
        <dbReference type="EMBL" id="OWF39335.1"/>
    </source>
</evidence>
<feature type="region of interest" description="Disordered" evidence="1">
    <location>
        <begin position="2256"/>
        <end position="2690"/>
    </location>
</feature>
<dbReference type="InterPro" id="IPR012921">
    <property type="entry name" value="SPOC_C"/>
</dbReference>
<feature type="compositionally biased region" description="Polar residues" evidence="1">
    <location>
        <begin position="2004"/>
        <end position="2019"/>
    </location>
</feature>
<feature type="compositionally biased region" description="Basic and acidic residues" evidence="1">
    <location>
        <begin position="2417"/>
        <end position="2432"/>
    </location>
</feature>
<feature type="compositionally biased region" description="Low complexity" evidence="1">
    <location>
        <begin position="2289"/>
        <end position="2309"/>
    </location>
</feature>
<feature type="compositionally biased region" description="Polar residues" evidence="1">
    <location>
        <begin position="1586"/>
        <end position="1605"/>
    </location>
</feature>
<evidence type="ECO:0000313" key="5">
    <source>
        <dbReference type="Proteomes" id="UP000242188"/>
    </source>
</evidence>
<sequence length="2690" mass="293891">MDNLFDRLNAPTESVRSHLDILNGYPLKFQDVSDDKRTEWVKSHSDANVYKQDGGKETTMQKASGTKEERPSPFVIPKKKRRTNDVLLDVKVSSRDFQHEILPAITKSYRQPQSSSRFVYDQVQTVQNTYLTDAYMEKRRELRGCGYVEKELSDSFAFLCMDIENEEETNRICREGLHVGNSNDSCLGHPEMGIHLCKHADILKPVGLNLGHSGHLIVFKVMKGKIKSVMENRSGSRLEPTPNFDCHLSSTSGNDLGSLNHHNLYESTQLYLYEYGDENVRDVPRNACPVAVVRFTYNESQKDVKSPDMSSPKFSMRSPLSVKPIPISPQIKTESQNFVVWTGHLTVKGLYACSVEMISKAGHAKPSRIGKGVNITHKMPIAQARKKYLQRVTSLDRKHEGYWNGYYINVCELHPVKPEGKSHFQKVMNYLGKHNCVAIRKLEKDVVLLLLTASELTFQLGLTKPHQYPVILYSIFLSRTSRKHGAVQTDPLIQSVITIPPAGLAKSVSSDPRLREKTKPLHINLPPSSVPHQGFSENSIHSTTASPSHNFPSPIYVHMPPPPSPTKGMRLATRVSPLVGVAPKRWTASSPPPVLILPAFFPSQPPPPLTPPVMAPTSPIQGLRSPVHAPMSPINPWTLIPPPPPPPPRTPTPGITPDSPYFSQSVDVVQSLYSPVTSPVTSPMNRSASPSQSLQYCLPQTRPIHNSSVYMGAIGQPSSPRDPRDPRDRARDPRDRDPRHTRDYPRSPREHAWDPRAGSGYISQVSQSVNRDPVLDGGKSPVSSGPLTSSPQHPTQPPPKLQTPPPPSSPRHESEGTRFESPRHFSSYPPKTSLLLCDQIKSEFTKQAKLLESIAHRNLTKSRTLTNQSNGLFSMSSDSESEMSDTEMNRIVKRFCVPTDDSMDTENSAKGSPSKPLQEESCIEEVMHMKELLNKSLEKATVKKTGKIKDLQKQEAEAMRQLLNSVSCDKNLQQKGKVIAGCKQKQSTLSVKPLPHKNDREKKVSKTCRDKTISSKLEKLDSKKPRERSHSQSESTRQLICKEKERNSHSKSESTRQSGCKEQEQKPILSKKPISGNESEYNLANSNQKHISKSKTSDKKCAKPREEACSSKAASYEKILEETKEQKSIKSRSRTSSTSSQSSRGITDGKKSVAKSSAPKPSKNPEQADTKPDRLKTFSEKYEESCSKKKQKVDQKTLPKHKISTSIKSSPVIAMKMDISLPVMASKSQTKTLHPEPPSRVSKSSSSKVRARAYSSSEVGNSVKVCDEQVNSAPKKAKLDPAISSGKKSSLWCDVNVNSDASKKPVPKIDEKQQTNEKKLSFKIKGQKSLLQKDPLSVNKGSKRGLKCGKSSSSSSSSSLSSSAKRTNAVKEKRKIKSGVGTNREKCSIEDVLPGLYSSDMSKLGRIPKLPKIPKRGQTSSKTDTASTSTLTPQAASNFITIKPSADINTSSDLRSSADVNISPALQSVVVRKSPALKSSDVKICPALQSSDVNVPPPGTPEPIHDAKAMLVVAPLPSKVEKTSKDGAVHPSVKHVNDTDKNIKHVDDADKDIKHVDDADKDIRTLPASMAEGSKPPKATEHAKSRTSIEICSEDNTSSNVILQETESKDENKSAGGHKHNQSLMEEPKDTSCNRPMLEQNVMLNPVPELRFLDQSSQKTSYSSSCCSSRGSSAERDSNTAPEKRRKHLRKRDKVESPLDSIMKSIRKSAAAKLRSSPQSWTDKNQSKSPGFSSDTERSNDSAKSFAGFKGKTDEDIEKRLQKKYDRDNSKSSNTERSTEVLKFDDLPSVNLGFMIPGSSNRICHVYSKENTAEAPRIKRQSAKRERSSSTERVSPALDDLPLIDKDNESGHSKILRLEETGELAVKDSRTQSFAQEKSITPEIVIPGLGDLPLSEVDQDCRSSNVVYNPLKLEETAEFSGKKTPHSTKRDRSITPEIVIPGLGDLPLKDLYDNSQTSKIVYDPLKLSNTAGYAREEAIQPAKRERSDIPKTVIPGLGDLPFPDQTSPNINQTGPTNTAGLEPFKTETAAQENPKLNTMNVDSQMFEERKIHSAEDRSSVFNPVKPLENASSASSSAKDSKPATPSSGESVQDVDSDDGELVVNSTRKVERAGWELKLRITIPNDLGGDARVDLATLDQTIRQSLHGHGQFSRLTPSETLLMTTINRVVHKKSFESPDQRQVEELNGQKKDSTKSKKSSHSPSIAELTRNLSPSLVEFARKHLSPSVTDFTRKHDPDIDLEPSDHLSDFVSYESWGSNRNTDSLTSSTKSTKSEKKCFAKNNHSASSTEKLASSESKPASPSTSSLPASMKYVPDSAFVPKKGSLAGKSFMDRTRAVSAVSSSSNRGADIVPPQSTAASSGYSSDLSDSSTTTRTVTYAPKKDSSSTVKSDSSDKILRKSKTNCAMSEKSSSETDNSESKEASDSTRVEKLLTDIASSSENHKNEKCVKEKSSAKFANISKMSATTPPETVSSPVSSTNLSEPASSSPVSSTNLSEPASSSLSSTKTSENASSSLSSTKTLENASSSLSSTKTSETASSSLLSTKTSENASSSLSSTKTSETESSSLSSTKTSETESSSLSSTKTLETASSSLSSTKTSETESSSLSSTKTLETASSSMSSTKTSETETSSLSSTKTMETASSSLSSTKTSETASSSLLSTKTSENASSSLTSTKTSETESSSLSSTKTS</sequence>
<dbReference type="InterPro" id="IPR046432">
    <property type="entry name" value="TASOR"/>
</dbReference>
<feature type="compositionally biased region" description="Pro residues" evidence="1">
    <location>
        <begin position="794"/>
        <end position="809"/>
    </location>
</feature>
<evidence type="ECO:0000256" key="1">
    <source>
        <dbReference type="SAM" id="MobiDB-lite"/>
    </source>
</evidence>
<dbReference type="GO" id="GO:0005654">
    <property type="term" value="C:nucleoplasm"/>
    <property type="evidence" value="ECO:0007669"/>
    <property type="project" value="TreeGrafter"/>
</dbReference>
<feature type="region of interest" description="Disordered" evidence="1">
    <location>
        <begin position="1270"/>
        <end position="1289"/>
    </location>
</feature>
<feature type="compositionally biased region" description="Basic and acidic residues" evidence="1">
    <location>
        <begin position="2174"/>
        <end position="2194"/>
    </location>
</feature>
<feature type="compositionally biased region" description="Basic and acidic residues" evidence="1">
    <location>
        <begin position="1095"/>
        <end position="1109"/>
    </location>
</feature>
<protein>
    <recommendedName>
        <fullName evidence="6">DUF3715 domain-containing protein</fullName>
    </recommendedName>
</protein>
<feature type="region of interest" description="Disordered" evidence="1">
    <location>
        <begin position="1225"/>
        <end position="1265"/>
    </location>
</feature>
<feature type="region of interest" description="Disordered" evidence="1">
    <location>
        <begin position="2052"/>
        <end position="2102"/>
    </location>
</feature>